<organism evidence="10 11">
    <name type="scientific">Bodo saltans</name>
    <name type="common">Flagellated protozoan</name>
    <dbReference type="NCBI Taxonomy" id="75058"/>
    <lineage>
        <taxon>Eukaryota</taxon>
        <taxon>Discoba</taxon>
        <taxon>Euglenozoa</taxon>
        <taxon>Kinetoplastea</taxon>
        <taxon>Metakinetoplastina</taxon>
        <taxon>Eubodonida</taxon>
        <taxon>Bodonidae</taxon>
        <taxon>Bodo</taxon>
    </lineage>
</organism>
<reference evidence="11" key="1">
    <citation type="submission" date="2015-09" db="EMBL/GenBank/DDBJ databases">
        <authorList>
            <consortium name="Pathogen Informatics"/>
        </authorList>
    </citation>
    <scope>NUCLEOTIDE SEQUENCE [LARGE SCALE GENOMIC DNA]</scope>
    <source>
        <strain evidence="11">Lake Konstanz</strain>
    </source>
</reference>
<name>A0A0S4IWG0_BODSA</name>
<dbReference type="GO" id="GO:0005737">
    <property type="term" value="C:cytoplasm"/>
    <property type="evidence" value="ECO:0007669"/>
    <property type="project" value="UniProtKB-SubCell"/>
</dbReference>
<dbReference type="FunFam" id="3.60.20.10:FF:000016">
    <property type="entry name" value="Proteasome subunit alpha type-6"/>
    <property type="match status" value="1"/>
</dbReference>
<dbReference type="PROSITE" id="PS00388">
    <property type="entry name" value="PROTEASOME_ALPHA_1"/>
    <property type="match status" value="1"/>
</dbReference>
<evidence type="ECO:0000256" key="6">
    <source>
        <dbReference type="PROSITE-ProRule" id="PRU00808"/>
    </source>
</evidence>
<evidence type="ECO:0000259" key="9">
    <source>
        <dbReference type="PROSITE" id="PS00388"/>
    </source>
</evidence>
<evidence type="ECO:0000256" key="8">
    <source>
        <dbReference type="SAM" id="MobiDB-lite"/>
    </source>
</evidence>
<evidence type="ECO:0000256" key="1">
    <source>
        <dbReference type="ARBA" id="ARBA00002000"/>
    </source>
</evidence>
<accession>A0A0S4IWG0</accession>
<dbReference type="OrthoDB" id="431557at2759"/>
<evidence type="ECO:0000256" key="5">
    <source>
        <dbReference type="ARBA" id="ARBA00026071"/>
    </source>
</evidence>
<dbReference type="OMA" id="NTQVYGK"/>
<dbReference type="EMBL" id="CYKH01000567">
    <property type="protein sequence ID" value="CUG06205.1"/>
    <property type="molecule type" value="Genomic_DNA"/>
</dbReference>
<dbReference type="InterPro" id="IPR029055">
    <property type="entry name" value="Ntn_hydrolases_N"/>
</dbReference>
<sequence length="268" mass="29766">MFRNQYDTDITTWSPAGRLYQVEYAMEAVNQGSAAVGAKNKDFVVLAALKRSPNAELSSFQEKVFKLDDHMGMAITGLVADGRKLARFIRTEANNHRYMQDSSIPVNRIAELLGEKHQRHIQSAAYRPYGVGLLIGGYDRQGPHLFQTSPSGDVYDFKATAMGVRSQAARTYLEKHFQSFPDTTLDELVLHALRALGSTAPEGVELNIRNTTIAIVGKDTPFAIFSDEGARKYLDGFKMRPEDLAAAEVEEESDNDDGNGERPMDLDE</sequence>
<protein>
    <recommendedName>
        <fullName evidence="7">Proteasome subunit alpha type</fullName>
    </recommendedName>
</protein>
<dbReference type="InterPro" id="IPR035144">
    <property type="entry name" value="Proteasome_alpha1"/>
</dbReference>
<dbReference type="Gene3D" id="3.60.20.10">
    <property type="entry name" value="Glutamine Phosphoribosylpyrophosphate, subunit 1, domain 1"/>
    <property type="match status" value="1"/>
</dbReference>
<comment type="function">
    <text evidence="1">The proteasome is a multicatalytic proteinase complex which is characterized by its ability to cleave peptides with Arg, Phe, Tyr, Leu, and Glu adjacent to the leaving group at neutral or slightly basic pH. The proteasome has an ATP-dependent proteolytic activity.</text>
</comment>
<evidence type="ECO:0000256" key="7">
    <source>
        <dbReference type="RuleBase" id="RU000551"/>
    </source>
</evidence>
<evidence type="ECO:0000256" key="2">
    <source>
        <dbReference type="ARBA" id="ARBA00022490"/>
    </source>
</evidence>
<evidence type="ECO:0000256" key="4">
    <source>
        <dbReference type="ARBA" id="ARBA00023242"/>
    </source>
</evidence>
<dbReference type="CDD" id="cd03749">
    <property type="entry name" value="proteasome_alpha_type_1"/>
    <property type="match status" value="1"/>
</dbReference>
<dbReference type="GO" id="GO:0005634">
    <property type="term" value="C:nucleus"/>
    <property type="evidence" value="ECO:0007669"/>
    <property type="project" value="UniProtKB-SubCell"/>
</dbReference>
<dbReference type="PANTHER" id="PTHR11599">
    <property type="entry name" value="PROTEASOME SUBUNIT ALPHA/BETA"/>
    <property type="match status" value="1"/>
</dbReference>
<dbReference type="AlphaFoldDB" id="A0A0S4IWG0"/>
<comment type="subcellular location">
    <subcellularLocation>
        <location evidence="7">Cytoplasm</location>
    </subcellularLocation>
    <subcellularLocation>
        <location evidence="7">Nucleus</location>
    </subcellularLocation>
</comment>
<feature type="domain" description="Proteasome alpha-type subunits" evidence="9">
    <location>
        <begin position="6"/>
        <end position="28"/>
    </location>
</feature>
<comment type="subunit">
    <text evidence="7">The 20S proteasome core is composed of 28 subunits that are arranged in four stacked rings, resulting in a barrel-shaped structure. The two end rings are each formed by seven alpha subunits, and the two central rings are each formed by seven beta subunits.</text>
</comment>
<keyword evidence="2 7" id="KW-0963">Cytoplasm</keyword>
<dbReference type="Pfam" id="PF00227">
    <property type="entry name" value="Proteasome"/>
    <property type="match status" value="1"/>
</dbReference>
<feature type="compositionally biased region" description="Basic and acidic residues" evidence="8">
    <location>
        <begin position="259"/>
        <end position="268"/>
    </location>
</feature>
<dbReference type="SUPFAM" id="SSF56235">
    <property type="entry name" value="N-terminal nucleophile aminohydrolases (Ntn hydrolases)"/>
    <property type="match status" value="1"/>
</dbReference>
<feature type="compositionally biased region" description="Acidic residues" evidence="8">
    <location>
        <begin position="248"/>
        <end position="258"/>
    </location>
</feature>
<dbReference type="InterPro" id="IPR050115">
    <property type="entry name" value="Proteasome_alpha"/>
</dbReference>
<dbReference type="InterPro" id="IPR001353">
    <property type="entry name" value="Proteasome_sua/b"/>
</dbReference>
<evidence type="ECO:0000256" key="3">
    <source>
        <dbReference type="ARBA" id="ARBA00022942"/>
    </source>
</evidence>
<keyword evidence="11" id="KW-1185">Reference proteome</keyword>
<dbReference type="InterPro" id="IPR023332">
    <property type="entry name" value="Proteasome_alpha-type"/>
</dbReference>
<dbReference type="GO" id="GO:0019773">
    <property type="term" value="C:proteasome core complex, alpha-subunit complex"/>
    <property type="evidence" value="ECO:0007669"/>
    <property type="project" value="UniProtKB-UniRule"/>
</dbReference>
<dbReference type="PROSITE" id="PS51475">
    <property type="entry name" value="PROTEASOME_ALPHA_2"/>
    <property type="match status" value="1"/>
</dbReference>
<feature type="region of interest" description="Disordered" evidence="8">
    <location>
        <begin position="244"/>
        <end position="268"/>
    </location>
</feature>
<dbReference type="InterPro" id="IPR000426">
    <property type="entry name" value="Proteasome_asu_N"/>
</dbReference>
<keyword evidence="3 6" id="KW-0647">Proteasome</keyword>
<comment type="similarity">
    <text evidence="6 7">Belongs to the peptidase T1A family.</text>
</comment>
<dbReference type="Pfam" id="PF10584">
    <property type="entry name" value="Proteasome_A_N"/>
    <property type="match status" value="1"/>
</dbReference>
<keyword evidence="4 7" id="KW-0539">Nucleus</keyword>
<dbReference type="VEuPathDB" id="TriTrypDB:BSAL_71970"/>
<dbReference type="GO" id="GO:0006511">
    <property type="term" value="P:ubiquitin-dependent protein catabolic process"/>
    <property type="evidence" value="ECO:0007669"/>
    <property type="project" value="InterPro"/>
</dbReference>
<evidence type="ECO:0000313" key="10">
    <source>
        <dbReference type="EMBL" id="CUG06205.1"/>
    </source>
</evidence>
<dbReference type="SMART" id="SM00948">
    <property type="entry name" value="Proteasome_A_N"/>
    <property type="match status" value="1"/>
</dbReference>
<gene>
    <name evidence="10" type="ORF">BSAL_71970</name>
</gene>
<evidence type="ECO:0000313" key="11">
    <source>
        <dbReference type="Proteomes" id="UP000051952"/>
    </source>
</evidence>
<dbReference type="Proteomes" id="UP000051952">
    <property type="component" value="Unassembled WGS sequence"/>
</dbReference>
<proteinExistence type="inferred from homology"/>
<comment type="subunit">
    <text evidence="5">The 26S proteasome consists of a 20S proteasome core and two 19S regulatory subunits. The 20S proteasome core is composed of 28 subunits that are arranged in four stacked rings, resulting in a barrel-shaped structure. The two end rings are each formed by seven alpha subunits, and the two central rings are each formed by seven beta subunits. The catalytic chamber with the active sites is on the inside of the barrel.</text>
</comment>